<name>A9V1D4_MONBE</name>
<proteinExistence type="inferred from homology"/>
<evidence type="ECO:0000256" key="11">
    <source>
        <dbReference type="RuleBase" id="RU003653"/>
    </source>
</evidence>
<dbReference type="EMBL" id="CH991554">
    <property type="protein sequence ID" value="EDQ88547.1"/>
    <property type="molecule type" value="Genomic_DNA"/>
</dbReference>
<accession>A9V1D4</accession>
<dbReference type="InParanoid" id="A9V1D4"/>
<comment type="similarity">
    <text evidence="9 10">Belongs to the peptidase M24A family. Methionine aminopeptidase type 1 subfamily.</text>
</comment>
<dbReference type="FunCoup" id="A9V1D4">
    <property type="interactions" value="1352"/>
</dbReference>
<comment type="subcellular location">
    <subcellularLocation>
        <location evidence="1 9">Cytoplasm</location>
    </subcellularLocation>
</comment>
<evidence type="ECO:0000256" key="8">
    <source>
        <dbReference type="ARBA" id="ARBA00022833"/>
    </source>
</evidence>
<keyword evidence="5 9" id="KW-0479">Metal-binding</keyword>
<evidence type="ECO:0000256" key="3">
    <source>
        <dbReference type="ARBA" id="ARBA00022490"/>
    </source>
</evidence>
<dbReference type="InterPro" id="IPR036005">
    <property type="entry name" value="Creatinase/aminopeptidase-like"/>
</dbReference>
<keyword evidence="6 10" id="KW-0863">Zinc-finger</keyword>
<dbReference type="Pfam" id="PF15801">
    <property type="entry name" value="zf-C6H2"/>
    <property type="match status" value="1"/>
</dbReference>
<evidence type="ECO:0000256" key="10">
    <source>
        <dbReference type="PROSITE-ProRule" id="PRU01357"/>
    </source>
</evidence>
<feature type="compositionally biased region" description="Basic and acidic residues" evidence="12">
    <location>
        <begin position="23"/>
        <end position="32"/>
    </location>
</feature>
<feature type="binding site" evidence="9">
    <location>
        <position position="296"/>
    </location>
    <ligand>
        <name>Zn(2+)</name>
        <dbReference type="ChEBI" id="CHEBI:29105"/>
        <label>3</label>
    </ligand>
</feature>
<evidence type="ECO:0000256" key="4">
    <source>
        <dbReference type="ARBA" id="ARBA00022670"/>
    </source>
</evidence>
<dbReference type="CDD" id="cd01086">
    <property type="entry name" value="MetAP1"/>
    <property type="match status" value="1"/>
</dbReference>
<reference evidence="14 15" key="1">
    <citation type="journal article" date="2008" name="Nature">
        <title>The genome of the choanoflagellate Monosiga brevicollis and the origin of metazoans.</title>
        <authorList>
            <consortium name="JGI Sequencing"/>
            <person name="King N."/>
            <person name="Westbrook M.J."/>
            <person name="Young S.L."/>
            <person name="Kuo A."/>
            <person name="Abedin M."/>
            <person name="Chapman J."/>
            <person name="Fairclough S."/>
            <person name="Hellsten U."/>
            <person name="Isogai Y."/>
            <person name="Letunic I."/>
            <person name="Marr M."/>
            <person name="Pincus D."/>
            <person name="Putnam N."/>
            <person name="Rokas A."/>
            <person name="Wright K.J."/>
            <person name="Zuzow R."/>
            <person name="Dirks W."/>
            <person name="Good M."/>
            <person name="Goodstein D."/>
            <person name="Lemons D."/>
            <person name="Li W."/>
            <person name="Lyons J.B."/>
            <person name="Morris A."/>
            <person name="Nichols S."/>
            <person name="Richter D.J."/>
            <person name="Salamov A."/>
            <person name="Bork P."/>
            <person name="Lim W.A."/>
            <person name="Manning G."/>
            <person name="Miller W.T."/>
            <person name="McGinnis W."/>
            <person name="Shapiro H."/>
            <person name="Tjian R."/>
            <person name="Grigoriev I.V."/>
            <person name="Rokhsar D."/>
        </authorList>
    </citation>
    <scope>NUCLEOTIDE SEQUENCE [LARGE SCALE GENOMIC DNA]</scope>
    <source>
        <strain evidence="15">MX1 / ATCC 50154</strain>
    </source>
</reference>
<dbReference type="GO" id="GO:0005829">
    <property type="term" value="C:cytosol"/>
    <property type="evidence" value="ECO:0000318"/>
    <property type="project" value="GO_Central"/>
</dbReference>
<evidence type="ECO:0000256" key="5">
    <source>
        <dbReference type="ARBA" id="ARBA00022723"/>
    </source>
</evidence>
<evidence type="ECO:0000256" key="12">
    <source>
        <dbReference type="SAM" id="MobiDB-lite"/>
    </source>
</evidence>
<dbReference type="PROSITE" id="PS00680">
    <property type="entry name" value="MAP_1"/>
    <property type="match status" value="1"/>
</dbReference>
<dbReference type="InterPro" id="IPR002467">
    <property type="entry name" value="Pept_M24A_MAP1"/>
</dbReference>
<dbReference type="FunFam" id="3.90.230.10:FF:000010">
    <property type="entry name" value="Methionine aminopeptidase"/>
    <property type="match status" value="1"/>
</dbReference>
<feature type="binding site" evidence="9">
    <location>
        <position position="423"/>
    </location>
    <ligand>
        <name>Zn(2+)</name>
        <dbReference type="ChEBI" id="CHEBI:29105"/>
        <label>4</label>
        <note>catalytic</note>
    </ligand>
</feature>
<feature type="binding site" evidence="9">
    <location>
        <position position="285"/>
    </location>
    <ligand>
        <name>Zn(2+)</name>
        <dbReference type="ChEBI" id="CHEBI:29105"/>
        <label>3</label>
    </ligand>
</feature>
<comment type="catalytic activity">
    <reaction evidence="9 11">
        <text>Release of N-terminal amino acids, preferentially methionine, from peptides and arylamides.</text>
        <dbReference type="EC" id="3.4.11.18"/>
    </reaction>
</comment>
<keyword evidence="4 9" id="KW-0645">Protease</keyword>
<keyword evidence="8" id="KW-0862">Zinc</keyword>
<dbReference type="SUPFAM" id="SSF55920">
    <property type="entry name" value="Creatinase/aminopeptidase"/>
    <property type="match status" value="1"/>
</dbReference>
<keyword evidence="7 9" id="KW-0378">Hydrolase</keyword>
<feature type="binding site" evidence="9">
    <location>
        <position position="296"/>
    </location>
    <ligand>
        <name>Zn(2+)</name>
        <dbReference type="ChEBI" id="CHEBI:29105"/>
        <label>4</label>
        <note>catalytic</note>
    </ligand>
</feature>
<feature type="region of interest" description="Disordered" evidence="12">
    <location>
        <begin position="1"/>
        <end position="44"/>
    </location>
</feature>
<dbReference type="InterPro" id="IPR031615">
    <property type="entry name" value="Zfn-C6H2"/>
</dbReference>
<evidence type="ECO:0000256" key="1">
    <source>
        <dbReference type="ARBA" id="ARBA00004496"/>
    </source>
</evidence>
<feature type="binding site" evidence="9">
    <location>
        <position position="423"/>
    </location>
    <ligand>
        <name>Zn(2+)</name>
        <dbReference type="ChEBI" id="CHEBI:29105"/>
        <label>3</label>
    </ligand>
</feature>
<gene>
    <name evidence="14" type="ORF">MONBRDRAFT_32734</name>
</gene>
<dbReference type="PROSITE" id="PS52013">
    <property type="entry name" value="ZF_C6H2"/>
    <property type="match status" value="1"/>
</dbReference>
<evidence type="ECO:0000256" key="7">
    <source>
        <dbReference type="ARBA" id="ARBA00022801"/>
    </source>
</evidence>
<dbReference type="PRINTS" id="PR00599">
    <property type="entry name" value="MAPEPTIDASE"/>
</dbReference>
<comment type="function">
    <text evidence="9 11">Cotranslationally removes the N-terminal methionine from nascent proteins. The N-terminal methionine is often cleaved when the second residue in the primary sequence is small and uncharged (Met-Ala-, Cys, Gly, Pro, Ser, Thr, or Val).</text>
</comment>
<evidence type="ECO:0000256" key="6">
    <source>
        <dbReference type="ARBA" id="ARBA00022771"/>
    </source>
</evidence>
<dbReference type="InterPro" id="IPR001714">
    <property type="entry name" value="Pept_M24_MAP"/>
</dbReference>
<dbReference type="HAMAP" id="MF_01974">
    <property type="entry name" value="MetAP_1"/>
    <property type="match status" value="1"/>
</dbReference>
<comment type="cofactor">
    <cofactor evidence="9">
        <name>Zn(2+)</name>
        <dbReference type="ChEBI" id="CHEBI:29105"/>
    </cofactor>
    <cofactor evidence="9">
        <name>Co(2+)</name>
        <dbReference type="ChEBI" id="CHEBI:48828"/>
    </cofactor>
    <cofactor evidence="9">
        <name>Mn(2+)</name>
        <dbReference type="ChEBI" id="CHEBI:29035"/>
    </cofactor>
    <cofactor evidence="9">
        <name>Fe(2+)</name>
        <dbReference type="ChEBI" id="CHEBI:29033"/>
    </cofactor>
    <text evidence="9">Binds 2 divalent metal cations per subunit. Has a high-affinity and a low affinity metal-binding site. The true nature of the physiological cofactor is under debate. The enzyme is active with zinc, cobalt, manganese or divalent iron ions. Has high activity with zinc; zinc cofactor is transferred into the active site region by the ZNG1 zinc chaperone.</text>
</comment>
<dbReference type="GeneID" id="5892026"/>
<dbReference type="PANTHER" id="PTHR43330:SF7">
    <property type="entry name" value="METHIONINE AMINOPEPTIDASE 1"/>
    <property type="match status" value="1"/>
</dbReference>
<dbReference type="EC" id="3.4.11.18" evidence="11"/>
<keyword evidence="3 9" id="KW-0963">Cytoplasm</keyword>
<dbReference type="GO" id="GO:0070006">
    <property type="term" value="F:metalloaminopeptidase activity"/>
    <property type="evidence" value="ECO:0000318"/>
    <property type="project" value="GO_Central"/>
</dbReference>
<dbReference type="GO" id="GO:0004239">
    <property type="term" value="F:initiator methionyl aminopeptidase activity"/>
    <property type="evidence" value="ECO:0007669"/>
    <property type="project" value="UniProtKB-UniRule"/>
</dbReference>
<keyword evidence="2 9" id="KW-0031">Aminopeptidase</keyword>
<dbReference type="PANTHER" id="PTHR43330">
    <property type="entry name" value="METHIONINE AMINOPEPTIDASE"/>
    <property type="match status" value="1"/>
</dbReference>
<dbReference type="OMA" id="INQGTHQ"/>
<protein>
    <recommendedName>
        <fullName evidence="11">Methionine aminopeptidase</fullName>
        <ecNumber evidence="11">3.4.11.18</ecNumber>
    </recommendedName>
</protein>
<keyword evidence="15" id="KW-1185">Reference proteome</keyword>
<feature type="binding site" evidence="9">
    <location>
        <position position="268"/>
    </location>
    <ligand>
        <name>a protein</name>
        <dbReference type="ChEBI" id="CHEBI:16541"/>
    </ligand>
    <ligandPart>
        <name>N-terminal L-methionine residue</name>
        <dbReference type="ChEBI" id="CHEBI:64731"/>
    </ligandPart>
</feature>
<feature type="binding site" evidence="9">
    <location>
        <position position="392"/>
    </location>
    <ligand>
        <name>Zn(2+)</name>
        <dbReference type="ChEBI" id="CHEBI:29105"/>
        <label>4</label>
        <note>catalytic</note>
    </ligand>
</feature>
<dbReference type="AlphaFoldDB" id="A9V1D4"/>
<dbReference type="MEROPS" id="M24.017"/>
<feature type="binding site" evidence="9">
    <location>
        <position position="366"/>
    </location>
    <ligand>
        <name>a protein</name>
        <dbReference type="ChEBI" id="CHEBI:16541"/>
    </ligand>
    <ligandPart>
        <name>N-terminal L-methionine residue</name>
        <dbReference type="ChEBI" id="CHEBI:64731"/>
    </ligandPart>
</feature>
<evidence type="ECO:0000256" key="9">
    <source>
        <dbReference type="HAMAP-Rule" id="MF_03174"/>
    </source>
</evidence>
<feature type="binding site" evidence="9">
    <location>
        <position position="359"/>
    </location>
    <ligand>
        <name>Zn(2+)</name>
        <dbReference type="ChEBI" id="CHEBI:29105"/>
        <label>4</label>
        <note>catalytic</note>
    </ligand>
</feature>
<feature type="domain" description="C6H2-type" evidence="13">
    <location>
        <begin position="77"/>
        <end position="131"/>
    </location>
</feature>
<dbReference type="Gene3D" id="3.90.230.10">
    <property type="entry name" value="Creatinase/methionine aminopeptidase superfamily"/>
    <property type="match status" value="1"/>
</dbReference>
<dbReference type="NCBIfam" id="TIGR00500">
    <property type="entry name" value="met_pdase_I"/>
    <property type="match status" value="1"/>
</dbReference>
<dbReference type="InterPro" id="IPR000994">
    <property type="entry name" value="Pept_M24"/>
</dbReference>
<comment type="cofactor">
    <cofactor evidence="11">
        <name>Co(2+)</name>
        <dbReference type="ChEBI" id="CHEBI:48828"/>
    </cofactor>
    <cofactor evidence="11">
        <name>Zn(2+)</name>
        <dbReference type="ChEBI" id="CHEBI:29105"/>
    </cofactor>
    <cofactor evidence="11">
        <name>Mn(2+)</name>
        <dbReference type="ChEBI" id="CHEBI:29035"/>
    </cofactor>
    <cofactor evidence="11">
        <name>Fe(2+)</name>
        <dbReference type="ChEBI" id="CHEBI:29033"/>
    </cofactor>
    <text evidence="11">Binds 2 divalent metal cations per subunit. Has a high-affinity and a low affinity metal-binding site. The true nature of the physiological cofactor is under debate. The enzyme is active with cobalt, zinc, manganese or divalent iron ions.</text>
</comment>
<dbReference type="KEGG" id="mbr:MONBRDRAFT_32734"/>
<dbReference type="GO" id="GO:0006508">
    <property type="term" value="P:proteolysis"/>
    <property type="evidence" value="ECO:0007669"/>
    <property type="project" value="UniProtKB-KW"/>
</dbReference>
<organism evidence="14 15">
    <name type="scientific">Monosiga brevicollis</name>
    <name type="common">Choanoflagellate</name>
    <dbReference type="NCBI Taxonomy" id="81824"/>
    <lineage>
        <taxon>Eukaryota</taxon>
        <taxon>Choanoflagellata</taxon>
        <taxon>Craspedida</taxon>
        <taxon>Salpingoecidae</taxon>
        <taxon>Monosiga</taxon>
    </lineage>
</organism>
<evidence type="ECO:0000313" key="15">
    <source>
        <dbReference type="Proteomes" id="UP000001357"/>
    </source>
</evidence>
<dbReference type="RefSeq" id="XP_001746651.1">
    <property type="nucleotide sequence ID" value="XM_001746599.1"/>
</dbReference>
<dbReference type="Gene3D" id="6.10.140.2220">
    <property type="match status" value="1"/>
</dbReference>
<dbReference type="eggNOG" id="KOG2738">
    <property type="taxonomic scope" value="Eukaryota"/>
</dbReference>
<dbReference type="GO" id="GO:0008270">
    <property type="term" value="F:zinc ion binding"/>
    <property type="evidence" value="ECO:0007669"/>
    <property type="project" value="UniProtKB-KW"/>
</dbReference>
<dbReference type="Proteomes" id="UP000001357">
    <property type="component" value="Unassembled WGS sequence"/>
</dbReference>
<dbReference type="STRING" id="81824.A9V1D4"/>
<sequence length="477" mass="52686">MLKTRKKETSPAAEAATGPTEQRASKAMEGTDRQPNSTPYIRQGSNSRSGYGVWNDWFGRLLARARVNVCVCVPCIMVKCATKGCEKQASMRCPTCIKMNIDIGSFFCSQECFKSNWNEHKKVHKLAKLAIERSTTVLAESTPMTFPGFEFTGTMQPYSQSPRRPIPPHIEKPDYATHPLGESISETRNKAQLRQLSEDEIAKMKHVCKLGREVLDACAAVIKPGVTTDEIDAVCHKACLERDCYPSPLNYYQFPKSCCTSINEVICHGIPDGYPLKDGDIINVDISVYYHGYHADLNEMFLVGEVDDESFRLVKVTYECLFRAIAMCKPGVRYRDLGSAISKHAEANGFSVVKTYCGHGINNLFHCAPNVPHYARNKAAGVMKPGHTFTIEPMINVGTWGDVTWPDNWTSTTKDGKRSAQFEHTLLVTEDGIEILTGRTPDSPGGTNWFANVVKAKGLELDLGDNVPEAIAAAASA</sequence>
<evidence type="ECO:0000313" key="14">
    <source>
        <dbReference type="EMBL" id="EDQ88547.1"/>
    </source>
</evidence>
<comment type="subunit">
    <text evidence="9">Associates with the 60S ribosomal subunit of the 80S translational complex.</text>
</comment>
<evidence type="ECO:0000259" key="13">
    <source>
        <dbReference type="PROSITE" id="PS52013"/>
    </source>
</evidence>
<dbReference type="Pfam" id="PF00557">
    <property type="entry name" value="Peptidase_M24"/>
    <property type="match status" value="1"/>
</dbReference>
<evidence type="ECO:0000256" key="2">
    <source>
        <dbReference type="ARBA" id="ARBA00022438"/>
    </source>
</evidence>
<feature type="compositionally biased region" description="Polar residues" evidence="12">
    <location>
        <begin position="33"/>
        <end position="44"/>
    </location>
</feature>